<keyword evidence="1" id="KW-0175">Coiled coil</keyword>
<reference evidence="3 4" key="1">
    <citation type="submission" date="2019-08" db="EMBL/GenBank/DDBJ databases">
        <title>Pelomicrobium methylotrophicum gen. nov., sp. nov. a moderately thermophilic, facultatively anaerobic, lithoautotrophic and methylotrophic bacterium isolated from a terrestrial mud volcano.</title>
        <authorList>
            <person name="Slobodkina G.B."/>
            <person name="Merkel A.Y."/>
            <person name="Slobodkin A.I."/>
        </authorList>
    </citation>
    <scope>NUCLEOTIDE SEQUENCE [LARGE SCALE GENOMIC DNA]</scope>
    <source>
        <strain evidence="3 4">SM250</strain>
    </source>
</reference>
<evidence type="ECO:0000256" key="1">
    <source>
        <dbReference type="SAM" id="Coils"/>
    </source>
</evidence>
<evidence type="ECO:0000313" key="4">
    <source>
        <dbReference type="Proteomes" id="UP000321201"/>
    </source>
</evidence>
<dbReference type="Pfam" id="PF13362">
    <property type="entry name" value="Toprim_3"/>
    <property type="match status" value="1"/>
</dbReference>
<evidence type="ECO:0000259" key="2">
    <source>
        <dbReference type="SMART" id="SM00382"/>
    </source>
</evidence>
<dbReference type="InParanoid" id="A0A5C7ELV5"/>
<dbReference type="CDD" id="cd01029">
    <property type="entry name" value="TOPRIM_primases"/>
    <property type="match status" value="1"/>
</dbReference>
<dbReference type="Pfam" id="PF13481">
    <property type="entry name" value="AAA_25"/>
    <property type="match status" value="1"/>
</dbReference>
<gene>
    <name evidence="3" type="ORF">FR698_00930</name>
</gene>
<dbReference type="InterPro" id="IPR006171">
    <property type="entry name" value="TOPRIM_dom"/>
</dbReference>
<dbReference type="AlphaFoldDB" id="A0A5C7ELV5"/>
<comment type="caution">
    <text evidence="3">The sequence shown here is derived from an EMBL/GenBank/DDBJ whole genome shotgun (WGS) entry which is preliminary data.</text>
</comment>
<name>A0A5C7ELV5_9PROT</name>
<dbReference type="InterPro" id="IPR027417">
    <property type="entry name" value="P-loop_NTPase"/>
</dbReference>
<dbReference type="RefSeq" id="WP_147798290.1">
    <property type="nucleotide sequence ID" value="NZ_VPFL01000001.1"/>
</dbReference>
<dbReference type="Proteomes" id="UP000321201">
    <property type="component" value="Unassembled WGS sequence"/>
</dbReference>
<dbReference type="SUPFAM" id="SSF52540">
    <property type="entry name" value="P-loop containing nucleoside triphosphate hydrolases"/>
    <property type="match status" value="1"/>
</dbReference>
<dbReference type="InterPro" id="IPR034154">
    <property type="entry name" value="TOPRIM_DnaG/twinkle"/>
</dbReference>
<feature type="coiled-coil region" evidence="1">
    <location>
        <begin position="102"/>
        <end position="129"/>
    </location>
</feature>
<accession>A0A5C7ELV5</accession>
<evidence type="ECO:0000313" key="3">
    <source>
        <dbReference type="EMBL" id="TXF13704.1"/>
    </source>
</evidence>
<protein>
    <submittedName>
        <fullName evidence="3">AAA family ATPase</fullName>
    </submittedName>
</protein>
<dbReference type="InterPro" id="IPR003593">
    <property type="entry name" value="AAA+_ATPase"/>
</dbReference>
<dbReference type="EMBL" id="VPFL01000001">
    <property type="protein sequence ID" value="TXF13704.1"/>
    <property type="molecule type" value="Genomic_DNA"/>
</dbReference>
<keyword evidence="4" id="KW-1185">Reference proteome</keyword>
<dbReference type="Gene3D" id="3.40.50.300">
    <property type="entry name" value="P-loop containing nucleotide triphosphate hydrolases"/>
    <property type="match status" value="1"/>
</dbReference>
<dbReference type="OrthoDB" id="8905164at2"/>
<feature type="domain" description="AAA+ ATPase" evidence="2">
    <location>
        <begin position="369"/>
        <end position="547"/>
    </location>
</feature>
<proteinExistence type="predicted"/>
<dbReference type="SMART" id="SM00382">
    <property type="entry name" value="AAA"/>
    <property type="match status" value="1"/>
</dbReference>
<organism evidence="3 4">
    <name type="scientific">Pelomicrobium methylotrophicum</name>
    <dbReference type="NCBI Taxonomy" id="2602750"/>
    <lineage>
        <taxon>Bacteria</taxon>
        <taxon>Pseudomonadati</taxon>
        <taxon>Pseudomonadota</taxon>
        <taxon>Hydrogenophilia</taxon>
        <taxon>Hydrogenophilia incertae sedis</taxon>
        <taxon>Pelomicrobium</taxon>
    </lineage>
</organism>
<sequence>MFEKKSRPEAATTRQGVPQFYHAEVAEHFKQAMRQAGIEPPPEIIADGKIHRFSANGRRGDDAGWFVLYADGIPAGAFGDWRSGITGTWRADLGRRLSFGEEAEVKRRIEQARRLAEEERRRRAEQAAALAAAVWKDARPAGVDHPYLVKKGVRPVPTLRELDAADIARRLGYTPQARGEALQGRVLLAPVRVNGKLATLEMIDEVGRKSALAGGAKRGGYWATGPLPDKGRVVLCEGVATALSIAETLGEPVAAALSVGNLQAAGEAIRAAKPGIELVLAADLDKATGKPHPEAVKAAEALRCPLAAPNFGPNRAQEQTDFNDLHIARGLDAVRESFALAQGPAVKLLNASEVTPEPVTWFWQGWIAKGKLHVLAGKPGTGKTTLALALAAIATKGGTWPDGTRCHAADDVIIWSGEDDPADTIVPRLMAAGADLKRVHFVTDVTGANGEPRPFDPAFDVPLLARQLERIRPALLILDPIVSAVAGDAHKGNEVRRALQPLVDVAARVGCAVVGITHLSKGTNGRDPIERVTGSIAFAALARVVMLAVKNEFQDTDTPPRLLVRSKSNIGPDEGGIGYDLERVEATVGVWTSRIRWFGAVEGNARVLLARAETVPEEESDSELEDAKEFLASLLADGPVATKIIQAEANGAGYSWATVRRAQKALGVEAVRTGGLGKSGSWCWRLPKMLNDPLRCSHSESEHLR</sequence>